<keyword evidence="1" id="KW-1003">Cell membrane</keyword>
<dbReference type="AlphaFoldDB" id="A0A2V1KD15"/>
<dbReference type="Pfam" id="PF01809">
    <property type="entry name" value="YidD"/>
    <property type="match status" value="1"/>
</dbReference>
<reference evidence="3" key="1">
    <citation type="submission" date="2018-05" db="EMBL/GenBank/DDBJ databases">
        <authorList>
            <person name="Li Y."/>
        </authorList>
    </citation>
    <scope>NUCLEOTIDE SEQUENCE [LARGE SCALE GENOMIC DNA]</scope>
    <source>
        <strain evidence="3">sk1b4</strain>
    </source>
</reference>
<dbReference type="Proteomes" id="UP000245283">
    <property type="component" value="Unassembled WGS sequence"/>
</dbReference>
<gene>
    <name evidence="2" type="ORF">DD236_00140</name>
</gene>
<comment type="function">
    <text evidence="1">Could be involved in insertion of integral membrane proteins into the membrane.</text>
</comment>
<keyword evidence="3" id="KW-1185">Reference proteome</keyword>
<proteinExistence type="inferred from homology"/>
<sequence>MIFLKRILAWPIRWYQKEISPGLPRRCRYSPTCSQYALQALEVHGALKGTLLSAWRLVRCNPWSKGGVDRVPARGAWPSRPLDYDGLMALYQDEDRVPNT</sequence>
<dbReference type="SMART" id="SM01234">
    <property type="entry name" value="Haemolytic"/>
    <property type="match status" value="1"/>
</dbReference>
<dbReference type="NCBIfam" id="TIGR00278">
    <property type="entry name" value="membrane protein insertion efficiency factor YidD"/>
    <property type="match status" value="1"/>
</dbReference>
<evidence type="ECO:0000313" key="2">
    <source>
        <dbReference type="EMBL" id="PWF26874.1"/>
    </source>
</evidence>
<organism evidence="2 3">
    <name type="scientific">Ancrocorticia populi</name>
    <dbReference type="NCBI Taxonomy" id="2175228"/>
    <lineage>
        <taxon>Bacteria</taxon>
        <taxon>Bacillati</taxon>
        <taxon>Actinomycetota</taxon>
        <taxon>Actinomycetes</taxon>
        <taxon>Actinomycetales</taxon>
        <taxon>Actinomycetaceae</taxon>
        <taxon>Ancrocorticia</taxon>
    </lineage>
</organism>
<dbReference type="OrthoDB" id="9801753at2"/>
<comment type="similarity">
    <text evidence="1">Belongs to the UPF0161 family.</text>
</comment>
<dbReference type="PANTHER" id="PTHR33383:SF1">
    <property type="entry name" value="MEMBRANE PROTEIN INSERTION EFFICIENCY FACTOR-RELATED"/>
    <property type="match status" value="1"/>
</dbReference>
<protein>
    <recommendedName>
        <fullName evidence="1">Putative membrane protein insertion efficiency factor</fullName>
    </recommendedName>
</protein>
<dbReference type="HAMAP" id="MF_00386">
    <property type="entry name" value="UPF0161_YidD"/>
    <property type="match status" value="1"/>
</dbReference>
<keyword evidence="1" id="KW-0472">Membrane</keyword>
<dbReference type="PANTHER" id="PTHR33383">
    <property type="entry name" value="MEMBRANE PROTEIN INSERTION EFFICIENCY FACTOR-RELATED"/>
    <property type="match status" value="1"/>
</dbReference>
<dbReference type="GO" id="GO:0005886">
    <property type="term" value="C:plasma membrane"/>
    <property type="evidence" value="ECO:0007669"/>
    <property type="project" value="UniProtKB-SubCell"/>
</dbReference>
<dbReference type="EMBL" id="QETB01000001">
    <property type="protein sequence ID" value="PWF26874.1"/>
    <property type="molecule type" value="Genomic_DNA"/>
</dbReference>
<evidence type="ECO:0000313" key="3">
    <source>
        <dbReference type="Proteomes" id="UP000245283"/>
    </source>
</evidence>
<evidence type="ECO:0000256" key="1">
    <source>
        <dbReference type="HAMAP-Rule" id="MF_00386"/>
    </source>
</evidence>
<dbReference type="RefSeq" id="WP_109092376.1">
    <property type="nucleotide sequence ID" value="NZ_QETB01000001.1"/>
</dbReference>
<comment type="caution">
    <text evidence="2">The sequence shown here is derived from an EMBL/GenBank/DDBJ whole genome shotgun (WGS) entry which is preliminary data.</text>
</comment>
<dbReference type="InterPro" id="IPR002696">
    <property type="entry name" value="Membr_insert_effic_factor_YidD"/>
</dbReference>
<name>A0A2V1KD15_9ACTO</name>
<accession>A0A2V1KD15</accession>
<comment type="subcellular location">
    <subcellularLocation>
        <location evidence="1">Cell membrane</location>
        <topology evidence="1">Peripheral membrane protein</topology>
        <orientation evidence="1">Cytoplasmic side</orientation>
    </subcellularLocation>
</comment>